<dbReference type="OMA" id="AYCPSAM"/>
<dbReference type="SUPFAM" id="SSF51905">
    <property type="entry name" value="FAD/NAD(P)-binding domain"/>
    <property type="match status" value="1"/>
</dbReference>
<dbReference type="STRING" id="602072.A0A1R3R9T5"/>
<accession>A0A1R3R9T5</accession>
<reference evidence="7" key="1">
    <citation type="journal article" date="2017" name="Genome Biol.">
        <title>Comparative genomics reveals high biological diversity and specific adaptations in the industrially and medically important fungal genus Aspergillus.</title>
        <authorList>
            <person name="de Vries R.P."/>
            <person name="Riley R."/>
            <person name="Wiebenga A."/>
            <person name="Aguilar-Osorio G."/>
            <person name="Amillis S."/>
            <person name="Uchima C.A."/>
            <person name="Anderluh G."/>
            <person name="Asadollahi M."/>
            <person name="Askin M."/>
            <person name="Barry K."/>
            <person name="Battaglia E."/>
            <person name="Bayram O."/>
            <person name="Benocci T."/>
            <person name="Braus-Stromeyer S.A."/>
            <person name="Caldana C."/>
            <person name="Canovas D."/>
            <person name="Cerqueira G.C."/>
            <person name="Chen F."/>
            <person name="Chen W."/>
            <person name="Choi C."/>
            <person name="Clum A."/>
            <person name="Dos Santos R.A."/>
            <person name="Damasio A.R."/>
            <person name="Diallinas G."/>
            <person name="Emri T."/>
            <person name="Fekete E."/>
            <person name="Flipphi M."/>
            <person name="Freyberg S."/>
            <person name="Gallo A."/>
            <person name="Gournas C."/>
            <person name="Habgood R."/>
            <person name="Hainaut M."/>
            <person name="Harispe M.L."/>
            <person name="Henrissat B."/>
            <person name="Hilden K.S."/>
            <person name="Hope R."/>
            <person name="Hossain A."/>
            <person name="Karabika E."/>
            <person name="Karaffa L."/>
            <person name="Karanyi Z."/>
            <person name="Krasevec N."/>
            <person name="Kuo A."/>
            <person name="Kusch H."/>
            <person name="LaButti K."/>
            <person name="Lagendijk E.L."/>
            <person name="Lapidus A."/>
            <person name="Levasseur A."/>
            <person name="Lindquist E."/>
            <person name="Lipzen A."/>
            <person name="Logrieco A.F."/>
            <person name="MacCabe A."/>
            <person name="Maekelae M.R."/>
            <person name="Malavazi I."/>
            <person name="Melin P."/>
            <person name="Meyer V."/>
            <person name="Mielnichuk N."/>
            <person name="Miskei M."/>
            <person name="Molnar A.P."/>
            <person name="Mule G."/>
            <person name="Ngan C.Y."/>
            <person name="Orejas M."/>
            <person name="Orosz E."/>
            <person name="Ouedraogo J.P."/>
            <person name="Overkamp K.M."/>
            <person name="Park H.-S."/>
            <person name="Perrone G."/>
            <person name="Piumi F."/>
            <person name="Punt P.J."/>
            <person name="Ram A.F."/>
            <person name="Ramon A."/>
            <person name="Rauscher S."/>
            <person name="Record E."/>
            <person name="Riano-Pachon D.M."/>
            <person name="Robert V."/>
            <person name="Roehrig J."/>
            <person name="Ruller R."/>
            <person name="Salamov A."/>
            <person name="Salih N.S."/>
            <person name="Samson R.A."/>
            <person name="Sandor E."/>
            <person name="Sanguinetti M."/>
            <person name="Schuetze T."/>
            <person name="Sepcic K."/>
            <person name="Shelest E."/>
            <person name="Sherlock G."/>
            <person name="Sophianopoulou V."/>
            <person name="Squina F.M."/>
            <person name="Sun H."/>
            <person name="Susca A."/>
            <person name="Todd R.B."/>
            <person name="Tsang A."/>
            <person name="Unkles S.E."/>
            <person name="van de Wiele N."/>
            <person name="van Rossen-Uffink D."/>
            <person name="Oliveira J.V."/>
            <person name="Vesth T.C."/>
            <person name="Visser J."/>
            <person name="Yu J.-H."/>
            <person name="Zhou M."/>
            <person name="Andersen M.R."/>
            <person name="Archer D.B."/>
            <person name="Baker S.E."/>
            <person name="Benoit I."/>
            <person name="Brakhage A.A."/>
            <person name="Braus G.H."/>
            <person name="Fischer R."/>
            <person name="Frisvad J.C."/>
            <person name="Goldman G.H."/>
            <person name="Houbraken J."/>
            <person name="Oakley B."/>
            <person name="Pocsi I."/>
            <person name="Scazzocchio C."/>
            <person name="Seiboth B."/>
            <person name="vanKuyk P.A."/>
            <person name="Wortman J."/>
            <person name="Dyer P.S."/>
            <person name="Grigoriev I.V."/>
        </authorList>
    </citation>
    <scope>NUCLEOTIDE SEQUENCE [LARGE SCALE GENOMIC DNA]</scope>
    <source>
        <strain evidence="7">ITEM 5010</strain>
    </source>
</reference>
<evidence type="ECO:0000256" key="3">
    <source>
        <dbReference type="ARBA" id="ARBA00023002"/>
    </source>
</evidence>
<evidence type="ECO:0000259" key="5">
    <source>
        <dbReference type="Pfam" id="PF01494"/>
    </source>
</evidence>
<dbReference type="PANTHER" id="PTHR46865:SF7">
    <property type="entry name" value="MONOOXYGENASE, PUTATIVE (AFU_ORTHOLOGUE AFUA_8G07040)-RELATED"/>
    <property type="match status" value="1"/>
</dbReference>
<dbReference type="AlphaFoldDB" id="A0A1R3R9T5"/>
<feature type="transmembrane region" description="Helical" evidence="4">
    <location>
        <begin position="387"/>
        <end position="406"/>
    </location>
</feature>
<evidence type="ECO:0000256" key="2">
    <source>
        <dbReference type="ARBA" id="ARBA00022827"/>
    </source>
</evidence>
<dbReference type="Gene3D" id="3.30.9.10">
    <property type="entry name" value="D-Amino Acid Oxidase, subunit A, domain 2"/>
    <property type="match status" value="1"/>
</dbReference>
<keyword evidence="4" id="KW-0812">Transmembrane</keyword>
<keyword evidence="2" id="KW-0274">FAD</keyword>
<evidence type="ECO:0000256" key="4">
    <source>
        <dbReference type="SAM" id="Phobius"/>
    </source>
</evidence>
<keyword evidence="7" id="KW-1185">Reference proteome</keyword>
<evidence type="ECO:0000313" key="6">
    <source>
        <dbReference type="EMBL" id="OOF91238.1"/>
    </source>
</evidence>
<evidence type="ECO:0000256" key="1">
    <source>
        <dbReference type="ARBA" id="ARBA00022630"/>
    </source>
</evidence>
<keyword evidence="4" id="KW-1133">Transmembrane helix</keyword>
<dbReference type="Pfam" id="PF01494">
    <property type="entry name" value="FAD_binding_3"/>
    <property type="match status" value="1"/>
</dbReference>
<proteinExistence type="predicted"/>
<keyword evidence="4" id="KW-0472">Membrane</keyword>
<dbReference type="GO" id="GO:0016491">
    <property type="term" value="F:oxidoreductase activity"/>
    <property type="evidence" value="ECO:0007669"/>
    <property type="project" value="UniProtKB-KW"/>
</dbReference>
<dbReference type="InterPro" id="IPR002938">
    <property type="entry name" value="FAD-bd"/>
</dbReference>
<dbReference type="OrthoDB" id="655030at2759"/>
<protein>
    <recommendedName>
        <fullName evidence="5">FAD-binding domain-containing protein</fullName>
    </recommendedName>
</protein>
<dbReference type="PANTHER" id="PTHR46865">
    <property type="entry name" value="OXIDOREDUCTASE-RELATED"/>
    <property type="match status" value="1"/>
</dbReference>
<name>A0A1R3R9T5_ASPC5</name>
<dbReference type="Proteomes" id="UP000188318">
    <property type="component" value="Unassembled WGS sequence"/>
</dbReference>
<dbReference type="EMBL" id="KV907512">
    <property type="protein sequence ID" value="OOF91238.1"/>
    <property type="molecule type" value="Genomic_DNA"/>
</dbReference>
<dbReference type="PRINTS" id="PR00420">
    <property type="entry name" value="RNGMNOXGNASE"/>
</dbReference>
<dbReference type="GO" id="GO:0071949">
    <property type="term" value="F:FAD binding"/>
    <property type="evidence" value="ECO:0007669"/>
    <property type="project" value="InterPro"/>
</dbReference>
<dbReference type="InterPro" id="IPR051704">
    <property type="entry name" value="FAD_aromatic-hydroxylase"/>
</dbReference>
<sequence>MPLKILITGAGIAGTTLAYFLSHQPQSHTITILERSPTLRATGLQVDLRGPGIQVLRAMGLEEEFRAISVPEQGLGLVDGRGWRWGYFPVRKGATGKGGLQSFTTEWEVMRGDLTRMLYGESLKGKEGVRYEFGVWVEEVREEEGDEGVEVVLSDGRRERFDLVIGADGLGSRMRGMMLGGGEDGRVGVHELGVYAGYFTVRKEVGDGEGYDATAFIATKGRGIMTRRHEKERYLAYLFCRAEAGELQRGRKGDVEKEKQVLTKALRGAGWQTEEILRGMEEADDFYCERMGVVNLDRWSRGRVVLVGDAAYCPSAMTGMGTSCAMAGAYVLAGEIGRVCGRREATVTKGDIETALARYEEKLRPFINHVQRGLLDNNDYMGKLPSSAFGIGVMYFLFAVASFFRLDVLARWVLREDTNGWQLPEYPEVVRN</sequence>
<dbReference type="VEuPathDB" id="FungiDB:ASPCADRAFT_510415"/>
<keyword evidence="3" id="KW-0560">Oxidoreductase</keyword>
<dbReference type="Gene3D" id="3.50.50.60">
    <property type="entry name" value="FAD/NAD(P)-binding domain"/>
    <property type="match status" value="1"/>
</dbReference>
<evidence type="ECO:0000313" key="7">
    <source>
        <dbReference type="Proteomes" id="UP000188318"/>
    </source>
</evidence>
<dbReference type="InterPro" id="IPR036188">
    <property type="entry name" value="FAD/NAD-bd_sf"/>
</dbReference>
<feature type="domain" description="FAD-binding" evidence="5">
    <location>
        <begin position="4"/>
        <end position="340"/>
    </location>
</feature>
<organism evidence="6 7">
    <name type="scientific">Aspergillus carbonarius (strain ITEM 5010)</name>
    <dbReference type="NCBI Taxonomy" id="602072"/>
    <lineage>
        <taxon>Eukaryota</taxon>
        <taxon>Fungi</taxon>
        <taxon>Dikarya</taxon>
        <taxon>Ascomycota</taxon>
        <taxon>Pezizomycotina</taxon>
        <taxon>Eurotiomycetes</taxon>
        <taxon>Eurotiomycetidae</taxon>
        <taxon>Eurotiales</taxon>
        <taxon>Aspergillaceae</taxon>
        <taxon>Aspergillus</taxon>
        <taxon>Aspergillus subgen. Circumdati</taxon>
    </lineage>
</organism>
<gene>
    <name evidence="6" type="ORF">ASPCADRAFT_510415</name>
</gene>
<keyword evidence="1" id="KW-0285">Flavoprotein</keyword>